<dbReference type="CDD" id="cd11304">
    <property type="entry name" value="Cadherin_repeat"/>
    <property type="match status" value="1"/>
</dbReference>
<reference evidence="1" key="1">
    <citation type="submission" date="2022-07" db="EMBL/GenBank/DDBJ databases">
        <title>Genome sequencing of Photobacterium atrarenae GJH2-4.</title>
        <authorList>
            <person name="Park S.-J."/>
        </authorList>
    </citation>
    <scope>NUCLEOTIDE SEQUENCE</scope>
    <source>
        <strain evidence="1">GJH2-4</strain>
    </source>
</reference>
<evidence type="ECO:0008006" key="3">
    <source>
        <dbReference type="Google" id="ProtNLM"/>
    </source>
</evidence>
<sequence>MKTNHPFFKVLAVCCLILAGCGGGGSSSSDPAPVAPTKPSKQPRHILEAADIRAAFSEDLIIHPEVSYLQGELQLALVDSQPEDIAQVTRTGDGIQVFAPGNITIRATDTSTVFENSEVTFSIDVDKGINHLLQAQDLSISFANRSAPTLQAMNYKGTVSYQVADESQHLLAIDAQTGEITPLGVGVATVIISDTGNDLYAPATTTSTVTITPSAPGSLSFAPLNVPYSPNRFITPWRVNGDDFATYRYQLNAQSAPDVIRVDQQTGLIEVLGVGEASVDMTATYSSGYRPASRSASFTVTITEGERLALEIESQTFSFVPDKIITPNVRHAISQPTYSVESGDGVMKIDPVSGLPQMVGTGMAQLRAVDHANSNYPASEYNFIYTVNKGVHPGLPAETIIRQTYEDGLTLLPELKGQYGQLSLTGDPASVAINGETIQVLKAGKTTLTVTDSGGQLFQQSAPASLTLDIGKAPHPPWSVDHLTMDYQPSCVALSSLVSGEQGVLNIAGNSQPDVARFDPQQRCIQILKPGSTDFSLYSEESQNYLASAPKTLSVIIAPADAALSVSGDVSGIYGSSKLAPPRVDGSHGILSYSIDAGAAQDVVSIDPQSGQMTIRNAGTTRVKVSDSGDDRYLAAETYFNVTVKPAVNSLAASYAPTQYQPGTRLLPQLENVAPDMTLTFSLQSQGDAPVNLLNTSTGELEVLGAGSFEVLVSTTSRNFAPLTRSVQGLIEKAAHPGIRTTPITVNYAPLKTIPIEISEPAIGKRIYAEVGDSNLIDVDHNSGVVSLLDYQGASSAATVKISENDGDKNHYPLVEPALQQMTVLPPNENESHRDITLTGTGTIFESRLNRTHDSDAFRHLKNTRIGFAGVRNAPANEKLITQHGIGQVLMVDMIPEGEEDNLSNRKPLLIYVQRFDGCPDQYHRDAVANGSAAPIALDEYISCAGEQTNRFLSFIVLDDTYLTPGNWQAVVPFVVYRQSERAFKPTALGGCYQGTTADGNYEGCPEDGQESPSRLNEWNRVDIRLTK</sequence>
<gene>
    <name evidence="1" type="ORF">NNL38_04735</name>
</gene>
<evidence type="ECO:0000313" key="2">
    <source>
        <dbReference type="Proteomes" id="UP001057998"/>
    </source>
</evidence>
<dbReference type="Proteomes" id="UP001057998">
    <property type="component" value="Chromosome 1"/>
</dbReference>
<keyword evidence="2" id="KW-1185">Reference proteome</keyword>
<organism evidence="1 2">
    <name type="scientific">Photobacterium atrarenae</name>
    <dbReference type="NCBI Taxonomy" id="865757"/>
    <lineage>
        <taxon>Bacteria</taxon>
        <taxon>Pseudomonadati</taxon>
        <taxon>Pseudomonadota</taxon>
        <taxon>Gammaproteobacteria</taxon>
        <taxon>Vibrionales</taxon>
        <taxon>Vibrionaceae</taxon>
        <taxon>Photobacterium</taxon>
    </lineage>
</organism>
<name>A0ABY5GIZ9_9GAMM</name>
<proteinExistence type="predicted"/>
<dbReference type="PROSITE" id="PS51257">
    <property type="entry name" value="PROKAR_LIPOPROTEIN"/>
    <property type="match status" value="1"/>
</dbReference>
<accession>A0ABY5GIZ9</accession>
<protein>
    <recommendedName>
        <fullName evidence="3">D-Tyr-tRNAtyr deacylase</fullName>
    </recommendedName>
</protein>
<dbReference type="RefSeq" id="WP_255389875.1">
    <property type="nucleotide sequence ID" value="NZ_CP101508.1"/>
</dbReference>
<dbReference type="EMBL" id="CP101508">
    <property type="protein sequence ID" value="UTV28557.1"/>
    <property type="molecule type" value="Genomic_DNA"/>
</dbReference>
<evidence type="ECO:0000313" key="1">
    <source>
        <dbReference type="EMBL" id="UTV28557.1"/>
    </source>
</evidence>